<evidence type="ECO:0000313" key="4">
    <source>
        <dbReference type="Proteomes" id="UP001597229"/>
    </source>
</evidence>
<organism evidence="3 4">
    <name type="scientific">Nocardioides ginsengisoli</name>
    <dbReference type="NCBI Taxonomy" id="363868"/>
    <lineage>
        <taxon>Bacteria</taxon>
        <taxon>Bacillati</taxon>
        <taxon>Actinomycetota</taxon>
        <taxon>Actinomycetes</taxon>
        <taxon>Propionibacteriales</taxon>
        <taxon>Nocardioidaceae</taxon>
        <taxon>Nocardioides</taxon>
    </lineage>
</organism>
<keyword evidence="4" id="KW-1185">Reference proteome</keyword>
<name>A0ABW3W8N4_9ACTN</name>
<dbReference type="Pfam" id="PF13845">
    <property type="entry name" value="Septum_form"/>
    <property type="match status" value="1"/>
</dbReference>
<protein>
    <submittedName>
        <fullName evidence="3">Septum formation family protein</fullName>
    </submittedName>
</protein>
<dbReference type="RefSeq" id="WP_367918312.1">
    <property type="nucleotide sequence ID" value="NZ_BAABAC010000009.1"/>
</dbReference>
<sequence length="295" mass="31021">MTTPRQPGFQPRSHTRSRPRRLGAASAALLALLAGVTACSSGDGGGPKPGVTAKKASATQSAAPTPAPGPTAGACYQLPFDAAVAPTSDVAAIPCKQAHTSVTFAVGTVDAVVDGHLVAVDSQRVQNQVATTCPARLMSYVGGTRTDIRLSMIRSIWFTPTVEQSDAGASWFRCDAVLLDGSSQLAALTSSLKGALSGATIPDAYAMCGTAAPDAKNFERVRCSQRHSWRAIGVIAFDQARYPGENKVRAAGRTRCEDEAAKVATDPLSFKWGYEWPTAEQWGMGQKFGRCWTTD</sequence>
<comment type="caution">
    <text evidence="3">The sequence shown here is derived from an EMBL/GenBank/DDBJ whole genome shotgun (WGS) entry which is preliminary data.</text>
</comment>
<feature type="region of interest" description="Disordered" evidence="1">
    <location>
        <begin position="1"/>
        <end position="21"/>
    </location>
</feature>
<dbReference type="InterPro" id="IPR026004">
    <property type="entry name" value="Septum_form"/>
</dbReference>
<accession>A0ABW3W8N4</accession>
<gene>
    <name evidence="3" type="ORF">ACFQ3F_23965</name>
</gene>
<evidence type="ECO:0000259" key="2">
    <source>
        <dbReference type="Pfam" id="PF13845"/>
    </source>
</evidence>
<evidence type="ECO:0000256" key="1">
    <source>
        <dbReference type="SAM" id="MobiDB-lite"/>
    </source>
</evidence>
<proteinExistence type="predicted"/>
<evidence type="ECO:0000313" key="3">
    <source>
        <dbReference type="EMBL" id="MFD1250868.1"/>
    </source>
</evidence>
<feature type="compositionally biased region" description="Low complexity" evidence="1">
    <location>
        <begin position="52"/>
        <end position="69"/>
    </location>
</feature>
<feature type="region of interest" description="Disordered" evidence="1">
    <location>
        <begin position="41"/>
        <end position="69"/>
    </location>
</feature>
<feature type="domain" description="Septum formation-related" evidence="2">
    <location>
        <begin position="72"/>
        <end position="291"/>
    </location>
</feature>
<dbReference type="Proteomes" id="UP001597229">
    <property type="component" value="Unassembled WGS sequence"/>
</dbReference>
<reference evidence="4" key="1">
    <citation type="journal article" date="2019" name="Int. J. Syst. Evol. Microbiol.">
        <title>The Global Catalogue of Microorganisms (GCM) 10K type strain sequencing project: providing services to taxonomists for standard genome sequencing and annotation.</title>
        <authorList>
            <consortium name="The Broad Institute Genomics Platform"/>
            <consortium name="The Broad Institute Genome Sequencing Center for Infectious Disease"/>
            <person name="Wu L."/>
            <person name="Ma J."/>
        </authorList>
    </citation>
    <scope>NUCLEOTIDE SEQUENCE [LARGE SCALE GENOMIC DNA]</scope>
    <source>
        <strain evidence="4">CCUG 52478</strain>
    </source>
</reference>
<dbReference type="EMBL" id="JBHTLX010000029">
    <property type="protein sequence ID" value="MFD1250868.1"/>
    <property type="molecule type" value="Genomic_DNA"/>
</dbReference>